<dbReference type="InterPro" id="IPR029063">
    <property type="entry name" value="SAM-dependent_MTases_sf"/>
</dbReference>
<keyword evidence="1" id="KW-0479">Metal-binding</keyword>
<evidence type="ECO:0000256" key="1">
    <source>
        <dbReference type="ARBA" id="ARBA00022723"/>
    </source>
</evidence>
<dbReference type="SUPFAM" id="SSF53335">
    <property type="entry name" value="S-adenosyl-L-methionine-dependent methyltransferases"/>
    <property type="match status" value="1"/>
</dbReference>
<dbReference type="GO" id="GO:0046872">
    <property type="term" value="F:metal ion binding"/>
    <property type="evidence" value="ECO:0007669"/>
    <property type="project" value="UniProtKB-KW"/>
</dbReference>
<keyword evidence="2" id="KW-0460">Magnesium</keyword>
<dbReference type="FunFam" id="3.40.50.150:FF:000103">
    <property type="entry name" value="SABATH methyltransferase 1"/>
    <property type="match status" value="1"/>
</dbReference>
<dbReference type="Pfam" id="PF03492">
    <property type="entry name" value="Methyltransf_7"/>
    <property type="match status" value="1"/>
</dbReference>
<reference evidence="3 4" key="1">
    <citation type="submission" date="2020-10" db="EMBL/GenBank/DDBJ databases">
        <title>The Coptis chinensis genome and diversification of protoberbering-type alkaloids.</title>
        <authorList>
            <person name="Wang B."/>
            <person name="Shu S."/>
            <person name="Song C."/>
            <person name="Liu Y."/>
        </authorList>
    </citation>
    <scope>NUCLEOTIDE SEQUENCE [LARGE SCALE GENOMIC DNA]</scope>
    <source>
        <strain evidence="3">HL-2020</strain>
        <tissue evidence="3">Leaf</tissue>
    </source>
</reference>
<dbReference type="InterPro" id="IPR005299">
    <property type="entry name" value="MeTrfase_7"/>
</dbReference>
<protein>
    <recommendedName>
        <fullName evidence="5">S-adenosylmethionine-dependent methyltransferase</fullName>
    </recommendedName>
</protein>
<dbReference type="OrthoDB" id="1523883at2759"/>
<dbReference type="PANTHER" id="PTHR31009">
    <property type="entry name" value="S-ADENOSYL-L-METHIONINE:CARBOXYL METHYLTRANSFERASE FAMILY PROTEIN"/>
    <property type="match status" value="1"/>
</dbReference>
<dbReference type="EMBL" id="JADFTS010000002">
    <property type="protein sequence ID" value="KAF9621128.1"/>
    <property type="molecule type" value="Genomic_DNA"/>
</dbReference>
<evidence type="ECO:0000313" key="3">
    <source>
        <dbReference type="EMBL" id="KAF9621128.1"/>
    </source>
</evidence>
<keyword evidence="4" id="KW-1185">Reference proteome</keyword>
<comment type="caution">
    <text evidence="3">The sequence shown here is derived from an EMBL/GenBank/DDBJ whole genome shotgun (WGS) entry which is preliminary data.</text>
</comment>
<dbReference type="InterPro" id="IPR042086">
    <property type="entry name" value="MeTrfase_capping"/>
</dbReference>
<evidence type="ECO:0008006" key="5">
    <source>
        <dbReference type="Google" id="ProtNLM"/>
    </source>
</evidence>
<dbReference type="AlphaFoldDB" id="A0A835M662"/>
<organism evidence="3 4">
    <name type="scientific">Coptis chinensis</name>
    <dbReference type="NCBI Taxonomy" id="261450"/>
    <lineage>
        <taxon>Eukaryota</taxon>
        <taxon>Viridiplantae</taxon>
        <taxon>Streptophyta</taxon>
        <taxon>Embryophyta</taxon>
        <taxon>Tracheophyta</taxon>
        <taxon>Spermatophyta</taxon>
        <taxon>Magnoliopsida</taxon>
        <taxon>Ranunculales</taxon>
        <taxon>Ranunculaceae</taxon>
        <taxon>Coptidoideae</taxon>
        <taxon>Coptis</taxon>
    </lineage>
</organism>
<gene>
    <name evidence="3" type="ORF">IFM89_016622</name>
</gene>
<dbReference type="GO" id="GO:0008168">
    <property type="term" value="F:methyltransferase activity"/>
    <property type="evidence" value="ECO:0007669"/>
    <property type="project" value="InterPro"/>
</dbReference>
<dbReference type="Gene3D" id="3.40.50.150">
    <property type="entry name" value="Vaccinia Virus protein VP39"/>
    <property type="match status" value="1"/>
</dbReference>
<evidence type="ECO:0000256" key="2">
    <source>
        <dbReference type="ARBA" id="ARBA00022842"/>
    </source>
</evidence>
<proteinExistence type="predicted"/>
<sequence>MKEEKNFSEFFAMNGGNGPLSYAKNSSYQKAALDGSKAMVSEAIAYKFDVKKLSSSTPYRIADLGCSIGPNTFAAVKNIIEAVEIKYHSHGLESSVPEFQVFFNDHASNDFNTLFSSLPPDRQYFAVGVPGSFHGRLFPEASLHFVHSSYSLHWLSKLPEEVLDTNSPSWNKGKIHYSGAPNGALEAYQTQFRKDMMSFLNARAQELVPDGLMALLIALVPNGTTPPESFICLLYELLGSSLMDMASKGLVSEAKLHSFNLPIYYASPEELESLVEENGYFSIEKMVPMTNQMKHGITIGNSKLCVLHIRAGVEQLIKEHFGNEIIDELFNHYADKVAAESSFIFKQDHLDNFFEQFVLLKRKVSH</sequence>
<name>A0A835M662_9MAGN</name>
<evidence type="ECO:0000313" key="4">
    <source>
        <dbReference type="Proteomes" id="UP000631114"/>
    </source>
</evidence>
<dbReference type="Gene3D" id="1.10.1200.270">
    <property type="entry name" value="Methyltransferase, alpha-helical capping domain"/>
    <property type="match status" value="1"/>
</dbReference>
<accession>A0A835M662</accession>
<dbReference type="Proteomes" id="UP000631114">
    <property type="component" value="Unassembled WGS sequence"/>
</dbReference>